<feature type="domain" description="C2H2-type" evidence="7">
    <location>
        <begin position="428"/>
        <end position="455"/>
    </location>
</feature>
<dbReference type="EMBL" id="AJWK01034184">
    <property type="status" value="NOT_ANNOTATED_CDS"/>
    <property type="molecule type" value="Genomic_DNA"/>
</dbReference>
<feature type="domain" description="C2H2-type" evidence="7">
    <location>
        <begin position="766"/>
        <end position="794"/>
    </location>
</feature>
<dbReference type="SUPFAM" id="SSF57667">
    <property type="entry name" value="beta-beta-alpha zinc fingers"/>
    <property type="match status" value="8"/>
</dbReference>
<evidence type="ECO:0000313" key="9">
    <source>
        <dbReference type="Proteomes" id="UP000092461"/>
    </source>
</evidence>
<sequence length="982" mass="113542">MQLPVAKVVLVDCREELKKYNIDINDYMKTAVAPDAAAATFPCRDCSLIFRTKRYRMIHETRFHSKNSTKLHHECPKCPKRFYTTQDRDDHFYIRHSNQKYQCELCPFTCRLRCRMELHLAAKHRTSTSKPYVCQFCDKRFFIPQMLRSHIVRQHKSESEAAKLSPYTCRLCRHKIKRKDITDHMQRHNEITDSKCKMCELRFLTSDDLVVHTKSHESDVAEQITCCFCDFQSPNSLTMDRHIEEVHIDPKKTFACGECGKEFQSKGNLKYHENVAHRAEVNAEMVFDDIFKGTTLDSDEEDDKPGKANSKMSDESMEALQKQINSISVNEDGNPAMAGDFMMNGDDEEDTPVIISIDEAEKLLANPEKLTSPDATTNPPENLIEHIKEEVEEDVEEEEEEDKQLKDDEQEKQPDVNKSRRIVPLEELTCPFCNIRFARRREINSHKARHREETDHRCSQCPLRFLARTKLDEHVNDKHKHSPLAKMYKCSLCSYTTKSRFYMKSHNKRAHHKKAATPTPILAECNDSNGSVEESVKKKKKQQQDKFKCEICGKVLKTAYTLKNHWNMHKNPHKCNICGKAFSVEQRLENHVAKHDSSKDIFCNFCPMSFLTAAEMELHLGLEHEQANMKIVTCPHCPYRTSFTRALNMRSHIRNVHKLAHSSTIVRDLKMELLDAEEKKLYCLQCKRRMPTEEALVQHMKTHEIGVDEARKERNRSKNRKKREERQAQGQNAVKPTKEPKVAQQNGTTTEVATSTQPMSILECFFECDICEIFLESVSTMREHFVMQHNNLKPYKCEICDNRFPTWPILRRHQRLSHKALPTFIPDRIIIQQQQRKRRRSPSTSSTSSTSSGSSSSTGSSSTSSTSSGSSGNRSKASSQSVDTDVSAALDRVAPRSDATPAPKKKVSLKVMTLTNKISDNEYQCDICRQTFDAEDAFKSHFQYHDNVNPYKCELCSKRFEAWTSMKRHQSIVHKGYRNNCI</sequence>
<feature type="region of interest" description="Disordered" evidence="6">
    <location>
        <begin position="827"/>
        <end position="905"/>
    </location>
</feature>
<feature type="region of interest" description="Disordered" evidence="6">
    <location>
        <begin position="294"/>
        <end position="318"/>
    </location>
</feature>
<keyword evidence="4" id="KW-0862">Zinc</keyword>
<feature type="compositionally biased region" description="Polar residues" evidence="6">
    <location>
        <begin position="743"/>
        <end position="754"/>
    </location>
</feature>
<feature type="domain" description="C2H2-type" evidence="7">
    <location>
        <begin position="573"/>
        <end position="600"/>
    </location>
</feature>
<keyword evidence="3 5" id="KW-0863">Zinc-finger</keyword>
<evidence type="ECO:0000256" key="5">
    <source>
        <dbReference type="PROSITE-ProRule" id="PRU00042"/>
    </source>
</evidence>
<dbReference type="VEuPathDB" id="VectorBase:LLOJ009812"/>
<accession>A0A1B0GL47</accession>
<feature type="compositionally biased region" description="Acidic residues" evidence="6">
    <location>
        <begin position="391"/>
        <end position="402"/>
    </location>
</feature>
<feature type="domain" description="C2H2-type" evidence="7">
    <location>
        <begin position="194"/>
        <end position="221"/>
    </location>
</feature>
<dbReference type="InterPro" id="IPR013087">
    <property type="entry name" value="Znf_C2H2_type"/>
</dbReference>
<proteinExistence type="predicted"/>
<dbReference type="VEuPathDB" id="VectorBase:LLONM1_002438"/>
<evidence type="ECO:0000256" key="2">
    <source>
        <dbReference type="ARBA" id="ARBA00022737"/>
    </source>
</evidence>
<feature type="compositionally biased region" description="Low complexity" evidence="6">
    <location>
        <begin position="843"/>
        <end position="872"/>
    </location>
</feature>
<dbReference type="SMART" id="SM00355">
    <property type="entry name" value="ZnF_C2H2"/>
    <property type="match status" value="20"/>
</dbReference>
<feature type="domain" description="C2H2-type" evidence="7">
    <location>
        <begin position="132"/>
        <end position="160"/>
    </location>
</feature>
<dbReference type="Pfam" id="PF00096">
    <property type="entry name" value="zf-C2H2"/>
    <property type="match status" value="4"/>
</dbReference>
<evidence type="ECO:0000256" key="3">
    <source>
        <dbReference type="ARBA" id="ARBA00022771"/>
    </source>
</evidence>
<dbReference type="PANTHER" id="PTHR24379:SF127">
    <property type="entry name" value="BLOODY FINGERS-RELATED"/>
    <property type="match status" value="1"/>
</dbReference>
<evidence type="ECO:0000259" key="7">
    <source>
        <dbReference type="PROSITE" id="PS50157"/>
    </source>
</evidence>
<evidence type="ECO:0000256" key="1">
    <source>
        <dbReference type="ARBA" id="ARBA00022723"/>
    </source>
</evidence>
<feature type="region of interest" description="Disordered" evidence="6">
    <location>
        <begin position="391"/>
        <end position="418"/>
    </location>
</feature>
<dbReference type="GO" id="GO:0008270">
    <property type="term" value="F:zinc ion binding"/>
    <property type="evidence" value="ECO:0007669"/>
    <property type="project" value="UniProtKB-KW"/>
</dbReference>
<feature type="domain" description="C2H2-type" evidence="7">
    <location>
        <begin position="73"/>
        <end position="101"/>
    </location>
</feature>
<dbReference type="PROSITE" id="PS00028">
    <property type="entry name" value="ZINC_FINGER_C2H2_1"/>
    <property type="match status" value="14"/>
</dbReference>
<dbReference type="Gene3D" id="3.30.160.60">
    <property type="entry name" value="Classic Zinc Finger"/>
    <property type="match status" value="9"/>
</dbReference>
<dbReference type="FunFam" id="3.30.160.60:FF:000100">
    <property type="entry name" value="Zinc finger 45-like"/>
    <property type="match status" value="1"/>
</dbReference>
<keyword evidence="1" id="KW-0479">Metal-binding</keyword>
<dbReference type="PROSITE" id="PS50157">
    <property type="entry name" value="ZINC_FINGER_C2H2_2"/>
    <property type="match status" value="11"/>
</dbReference>
<feature type="compositionally biased region" description="Basic and acidic residues" evidence="6">
    <location>
        <begin position="403"/>
        <end position="418"/>
    </location>
</feature>
<dbReference type="Proteomes" id="UP000092461">
    <property type="component" value="Unassembled WGS sequence"/>
</dbReference>
<feature type="domain" description="C2H2-type" evidence="7">
    <location>
        <begin position="951"/>
        <end position="979"/>
    </location>
</feature>
<reference evidence="8" key="1">
    <citation type="submission" date="2020-05" db="UniProtKB">
        <authorList>
            <consortium name="EnsemblMetazoa"/>
        </authorList>
    </citation>
    <scope>IDENTIFICATION</scope>
    <source>
        <strain evidence="8">Jacobina</strain>
    </source>
</reference>
<organism evidence="8 9">
    <name type="scientific">Lutzomyia longipalpis</name>
    <name type="common">Sand fly</name>
    <dbReference type="NCBI Taxonomy" id="7200"/>
    <lineage>
        <taxon>Eukaryota</taxon>
        <taxon>Metazoa</taxon>
        <taxon>Ecdysozoa</taxon>
        <taxon>Arthropoda</taxon>
        <taxon>Hexapoda</taxon>
        <taxon>Insecta</taxon>
        <taxon>Pterygota</taxon>
        <taxon>Neoptera</taxon>
        <taxon>Endopterygota</taxon>
        <taxon>Diptera</taxon>
        <taxon>Nematocera</taxon>
        <taxon>Psychodoidea</taxon>
        <taxon>Psychodidae</taxon>
        <taxon>Lutzomyia</taxon>
        <taxon>Lutzomyia</taxon>
    </lineage>
</organism>
<evidence type="ECO:0000256" key="4">
    <source>
        <dbReference type="ARBA" id="ARBA00022833"/>
    </source>
</evidence>
<feature type="region of interest" description="Disordered" evidence="6">
    <location>
        <begin position="705"/>
        <end position="754"/>
    </location>
</feature>
<dbReference type="InterPro" id="IPR036236">
    <property type="entry name" value="Znf_C2H2_sf"/>
</dbReference>
<feature type="domain" description="C2H2-type" evidence="7">
    <location>
        <begin position="923"/>
        <end position="950"/>
    </location>
</feature>
<dbReference type="PANTHER" id="PTHR24379">
    <property type="entry name" value="KRAB AND ZINC FINGER DOMAIN-CONTAINING"/>
    <property type="match status" value="1"/>
</dbReference>
<evidence type="ECO:0000313" key="8">
    <source>
        <dbReference type="EnsemblMetazoa" id="LLOJ009812-PA"/>
    </source>
</evidence>
<dbReference type="EnsemblMetazoa" id="LLOJ009812-RA">
    <property type="protein sequence ID" value="LLOJ009812-PA"/>
    <property type="gene ID" value="LLOJ009812"/>
</dbReference>
<feature type="domain" description="C2H2-type" evidence="7">
    <location>
        <begin position="795"/>
        <end position="823"/>
    </location>
</feature>
<protein>
    <recommendedName>
        <fullName evidence="7">C2H2-type domain-containing protein</fullName>
    </recommendedName>
</protein>
<name>A0A1B0GL47_LUTLO</name>
<keyword evidence="2" id="KW-0677">Repeat</keyword>
<feature type="domain" description="C2H2-type" evidence="7">
    <location>
        <begin position="547"/>
        <end position="574"/>
    </location>
</feature>
<feature type="domain" description="C2H2-type" evidence="7">
    <location>
        <begin position="254"/>
        <end position="282"/>
    </location>
</feature>
<keyword evidence="9" id="KW-1185">Reference proteome</keyword>
<feature type="compositionally biased region" description="Polar residues" evidence="6">
    <location>
        <begin position="873"/>
        <end position="884"/>
    </location>
</feature>
<evidence type="ECO:0000256" key="6">
    <source>
        <dbReference type="SAM" id="MobiDB-lite"/>
    </source>
</evidence>
<dbReference type="AlphaFoldDB" id="A0A1B0GL47"/>